<reference evidence="1" key="1">
    <citation type="journal article" date="2020" name="Nature">
        <title>Giant virus diversity and host interactions through global metagenomics.</title>
        <authorList>
            <person name="Schulz F."/>
            <person name="Roux S."/>
            <person name="Paez-Espino D."/>
            <person name="Jungbluth S."/>
            <person name="Walsh D.A."/>
            <person name="Denef V.J."/>
            <person name="McMahon K.D."/>
            <person name="Konstantinidis K.T."/>
            <person name="Eloe-Fadrosh E.A."/>
            <person name="Kyrpides N.C."/>
            <person name="Woyke T."/>
        </authorList>
    </citation>
    <scope>NUCLEOTIDE SEQUENCE</scope>
    <source>
        <strain evidence="1">GVMAG-S-1101171-111</strain>
    </source>
</reference>
<proteinExistence type="predicted"/>
<sequence length="108" mass="13344">MSNQIFKKIVPKELLFELLEKICLKTDKYFLFDNNAYRKMLFYKHQESFLDDMKEYYHLGKQNYIQRKITYNGFTTILRQICKSSTIMYTSQIKYNESKYNIDYFVFF</sequence>
<organism evidence="1">
    <name type="scientific">viral metagenome</name>
    <dbReference type="NCBI Taxonomy" id="1070528"/>
    <lineage>
        <taxon>unclassified sequences</taxon>
        <taxon>metagenomes</taxon>
        <taxon>organismal metagenomes</taxon>
    </lineage>
</organism>
<protein>
    <submittedName>
        <fullName evidence="1">Uncharacterized protein</fullName>
    </submittedName>
</protein>
<accession>A0A6C0AT48</accession>
<dbReference type="EMBL" id="MN740803">
    <property type="protein sequence ID" value="QHS82540.1"/>
    <property type="molecule type" value="Genomic_DNA"/>
</dbReference>
<dbReference type="AlphaFoldDB" id="A0A6C0AT48"/>
<evidence type="ECO:0000313" key="1">
    <source>
        <dbReference type="EMBL" id="QHS82540.1"/>
    </source>
</evidence>
<name>A0A6C0AT48_9ZZZZ</name>